<accession>A0A2P2NF16</accession>
<organism evidence="1">
    <name type="scientific">Rhizophora mucronata</name>
    <name type="common">Asiatic mangrove</name>
    <dbReference type="NCBI Taxonomy" id="61149"/>
    <lineage>
        <taxon>Eukaryota</taxon>
        <taxon>Viridiplantae</taxon>
        <taxon>Streptophyta</taxon>
        <taxon>Embryophyta</taxon>
        <taxon>Tracheophyta</taxon>
        <taxon>Spermatophyta</taxon>
        <taxon>Magnoliopsida</taxon>
        <taxon>eudicotyledons</taxon>
        <taxon>Gunneridae</taxon>
        <taxon>Pentapetalae</taxon>
        <taxon>rosids</taxon>
        <taxon>fabids</taxon>
        <taxon>Malpighiales</taxon>
        <taxon>Rhizophoraceae</taxon>
        <taxon>Rhizophora</taxon>
    </lineage>
</organism>
<name>A0A2P2NF16_RHIMU</name>
<dbReference type="EMBL" id="GGEC01060603">
    <property type="protein sequence ID" value="MBX41087.1"/>
    <property type="molecule type" value="Transcribed_RNA"/>
</dbReference>
<protein>
    <submittedName>
        <fullName evidence="1">Uncharacterized protein</fullName>
    </submittedName>
</protein>
<dbReference type="AlphaFoldDB" id="A0A2P2NF16"/>
<sequence>MGSILQKTQMIRKVSENGKPWCTF</sequence>
<reference evidence="1" key="1">
    <citation type="submission" date="2018-02" db="EMBL/GenBank/DDBJ databases">
        <title>Rhizophora mucronata_Transcriptome.</title>
        <authorList>
            <person name="Meera S.P."/>
            <person name="Sreeshan A."/>
            <person name="Augustine A."/>
        </authorList>
    </citation>
    <scope>NUCLEOTIDE SEQUENCE</scope>
    <source>
        <tissue evidence="1">Leaf</tissue>
    </source>
</reference>
<proteinExistence type="predicted"/>
<evidence type="ECO:0000313" key="1">
    <source>
        <dbReference type="EMBL" id="MBX41087.1"/>
    </source>
</evidence>